<gene>
    <name evidence="7" type="ORF">FHS81_001593</name>
</gene>
<evidence type="ECO:0000256" key="5">
    <source>
        <dbReference type="ARBA" id="ARBA00023136"/>
    </source>
</evidence>
<feature type="transmembrane region" description="Helical" evidence="6">
    <location>
        <begin position="234"/>
        <end position="252"/>
    </location>
</feature>
<accession>A0A7W6EGK9</accession>
<keyword evidence="3 6" id="KW-0812">Transmembrane</keyword>
<comment type="caution">
    <text evidence="7">The sequence shown here is derived from an EMBL/GenBank/DDBJ whole genome shotgun (WGS) entry which is preliminary data.</text>
</comment>
<keyword evidence="6" id="KW-1003">Cell membrane</keyword>
<dbReference type="InterPro" id="IPR002994">
    <property type="entry name" value="Surf1/Shy1"/>
</dbReference>
<sequence>MAEARPSWRGLFWPGLFTLLGLILLVSLGMWQLQRLAWKEDLIARIESRTHAEPVAAPAQGEWAALAGEPAALKALEYSPVRVSGIYLRDREVLVHGNATLGRGGVRMGYFVLTPLAMDGGGIVFVNRGFIPMELRQDADAYAAWRRGDSVAGNETVRVAGLLRAPERRGWFVPSDAPEKGDWFVRDPAVFAASLGLERVAPFTIDTFRDSTREGWPVAGLTVVRFPNNHLDYAFTWFGLAIVLVVVFVLFARRRLRG</sequence>
<dbReference type="RefSeq" id="WP_343052451.1">
    <property type="nucleotide sequence ID" value="NZ_JACICC010000003.1"/>
</dbReference>
<comment type="subcellular location">
    <subcellularLocation>
        <location evidence="6">Cell membrane</location>
        <topology evidence="6">Multi-pass membrane protein</topology>
    </subcellularLocation>
    <subcellularLocation>
        <location evidence="1">Membrane</location>
    </subcellularLocation>
</comment>
<reference evidence="7 8" key="1">
    <citation type="submission" date="2020-08" db="EMBL/GenBank/DDBJ databases">
        <title>Genomic Encyclopedia of Type Strains, Phase IV (KMG-IV): sequencing the most valuable type-strain genomes for metagenomic binning, comparative biology and taxonomic classification.</title>
        <authorList>
            <person name="Goeker M."/>
        </authorList>
    </citation>
    <scope>NUCLEOTIDE SEQUENCE [LARGE SCALE GENOMIC DNA]</scope>
    <source>
        <strain evidence="7 8">DSM 28760</strain>
    </source>
</reference>
<evidence type="ECO:0000313" key="8">
    <source>
        <dbReference type="Proteomes" id="UP000537592"/>
    </source>
</evidence>
<dbReference type="GO" id="GO:0005886">
    <property type="term" value="C:plasma membrane"/>
    <property type="evidence" value="ECO:0007669"/>
    <property type="project" value="UniProtKB-SubCell"/>
</dbReference>
<evidence type="ECO:0000256" key="1">
    <source>
        <dbReference type="ARBA" id="ARBA00004370"/>
    </source>
</evidence>
<dbReference type="Proteomes" id="UP000537592">
    <property type="component" value="Unassembled WGS sequence"/>
</dbReference>
<dbReference type="PANTHER" id="PTHR23427">
    <property type="entry name" value="SURFEIT LOCUS PROTEIN"/>
    <property type="match status" value="1"/>
</dbReference>
<evidence type="ECO:0000256" key="6">
    <source>
        <dbReference type="RuleBase" id="RU363076"/>
    </source>
</evidence>
<dbReference type="InterPro" id="IPR045214">
    <property type="entry name" value="Surf1/Surf4"/>
</dbReference>
<evidence type="ECO:0000313" key="7">
    <source>
        <dbReference type="EMBL" id="MBB3809511.1"/>
    </source>
</evidence>
<evidence type="ECO:0000256" key="3">
    <source>
        <dbReference type="ARBA" id="ARBA00022692"/>
    </source>
</evidence>
<dbReference type="PROSITE" id="PS50895">
    <property type="entry name" value="SURF1"/>
    <property type="match status" value="1"/>
</dbReference>
<proteinExistence type="inferred from homology"/>
<dbReference type="CDD" id="cd06662">
    <property type="entry name" value="SURF1"/>
    <property type="match status" value="1"/>
</dbReference>
<feature type="transmembrane region" description="Helical" evidence="6">
    <location>
        <begin position="12"/>
        <end position="31"/>
    </location>
</feature>
<name>A0A7W6EGK9_9HYPH</name>
<dbReference type="Pfam" id="PF02104">
    <property type="entry name" value="SURF1"/>
    <property type="match status" value="1"/>
</dbReference>
<evidence type="ECO:0000256" key="4">
    <source>
        <dbReference type="ARBA" id="ARBA00022989"/>
    </source>
</evidence>
<comment type="similarity">
    <text evidence="2 6">Belongs to the SURF1 family.</text>
</comment>
<dbReference type="EMBL" id="JACICC010000003">
    <property type="protein sequence ID" value="MBB3809511.1"/>
    <property type="molecule type" value="Genomic_DNA"/>
</dbReference>
<dbReference type="PANTHER" id="PTHR23427:SF2">
    <property type="entry name" value="SURFEIT LOCUS PROTEIN 1"/>
    <property type="match status" value="1"/>
</dbReference>
<protein>
    <recommendedName>
        <fullName evidence="6">SURF1-like protein</fullName>
    </recommendedName>
</protein>
<evidence type="ECO:0000256" key="2">
    <source>
        <dbReference type="ARBA" id="ARBA00007165"/>
    </source>
</evidence>
<feature type="transmembrane region" description="Helical" evidence="6">
    <location>
        <begin position="108"/>
        <end position="126"/>
    </location>
</feature>
<organism evidence="7 8">
    <name type="scientific">Pseudochelatococcus contaminans</name>
    <dbReference type="NCBI Taxonomy" id="1538103"/>
    <lineage>
        <taxon>Bacteria</taxon>
        <taxon>Pseudomonadati</taxon>
        <taxon>Pseudomonadota</taxon>
        <taxon>Alphaproteobacteria</taxon>
        <taxon>Hyphomicrobiales</taxon>
        <taxon>Chelatococcaceae</taxon>
        <taxon>Pseudochelatococcus</taxon>
    </lineage>
</organism>
<keyword evidence="5 6" id="KW-0472">Membrane</keyword>
<keyword evidence="8" id="KW-1185">Reference proteome</keyword>
<keyword evidence="4 6" id="KW-1133">Transmembrane helix</keyword>
<dbReference type="AlphaFoldDB" id="A0A7W6EGK9"/>